<dbReference type="KEGG" id="phu:Phum_PHUM448840"/>
<feature type="binding site" evidence="5">
    <location>
        <position position="314"/>
    </location>
    <ligand>
        <name>FAD</name>
        <dbReference type="ChEBI" id="CHEBI:57692"/>
    </ligand>
</feature>
<comment type="cofactor">
    <cofactor evidence="1 5">
        <name>FAD</name>
        <dbReference type="ChEBI" id="CHEBI:57692"/>
    </cofactor>
</comment>
<dbReference type="PIRSF" id="PIRSF000137">
    <property type="entry name" value="Alcohol_oxidase"/>
    <property type="match status" value="1"/>
</dbReference>
<dbReference type="Gene3D" id="3.50.50.60">
    <property type="entry name" value="FAD/NAD(P)-binding domain"/>
    <property type="match status" value="1"/>
</dbReference>
<dbReference type="CTD" id="8229987"/>
<feature type="domain" description="Glucose-methanol-choline oxidoreductase C-terminal" evidence="7">
    <location>
        <begin position="502"/>
        <end position="643"/>
    </location>
</feature>
<dbReference type="HOGENOM" id="CLU_002865_7_0_1"/>
<evidence type="ECO:0000259" key="7">
    <source>
        <dbReference type="Pfam" id="PF05199"/>
    </source>
</evidence>
<proteinExistence type="inferred from homology"/>
<dbReference type="InterPro" id="IPR012132">
    <property type="entry name" value="GMC_OxRdtase"/>
</dbReference>
<feature type="binding site" evidence="5">
    <location>
        <position position="146"/>
    </location>
    <ligand>
        <name>FAD</name>
        <dbReference type="ChEBI" id="CHEBI:57692"/>
    </ligand>
</feature>
<dbReference type="SUPFAM" id="SSF51905">
    <property type="entry name" value="FAD/NAD(P)-binding domain"/>
    <property type="match status" value="1"/>
</dbReference>
<feature type="binding site" evidence="5">
    <location>
        <position position="142"/>
    </location>
    <ligand>
        <name>FAD</name>
        <dbReference type="ChEBI" id="CHEBI:57692"/>
    </ligand>
</feature>
<keyword evidence="3" id="KW-0285">Flavoprotein</keyword>
<dbReference type="PANTHER" id="PTHR11552:SF147">
    <property type="entry name" value="CHOLINE DEHYDROGENASE, MITOCHONDRIAL"/>
    <property type="match status" value="1"/>
</dbReference>
<evidence type="ECO:0000313" key="8">
    <source>
        <dbReference type="EMBL" id="EEB16966.1"/>
    </source>
</evidence>
<reference evidence="8" key="2">
    <citation type="submission" date="2007-04" db="EMBL/GenBank/DDBJ databases">
        <title>The genome of the human body louse.</title>
        <authorList>
            <consortium name="The Human Body Louse Genome Consortium"/>
            <person name="Kirkness E."/>
            <person name="Walenz B."/>
            <person name="Hass B."/>
            <person name="Bruggner R."/>
            <person name="Strausberg R."/>
        </authorList>
    </citation>
    <scope>NUCLEOTIDE SEQUENCE</scope>
    <source>
        <strain evidence="8">USDA</strain>
    </source>
</reference>
<dbReference type="InterPro" id="IPR000172">
    <property type="entry name" value="GMC_OxRdtase_N"/>
</dbReference>
<keyword evidence="4 5" id="KW-0274">FAD</keyword>
<dbReference type="EMBL" id="AAZO01005476">
    <property type="status" value="NOT_ANNOTATED_CDS"/>
    <property type="molecule type" value="Genomic_DNA"/>
</dbReference>
<accession>E0VUB0</accession>
<dbReference type="OrthoDB" id="269227at2759"/>
<organism>
    <name type="scientific">Pediculus humanus subsp. corporis</name>
    <name type="common">Body louse</name>
    <dbReference type="NCBI Taxonomy" id="121224"/>
    <lineage>
        <taxon>Eukaryota</taxon>
        <taxon>Metazoa</taxon>
        <taxon>Ecdysozoa</taxon>
        <taxon>Arthropoda</taxon>
        <taxon>Hexapoda</taxon>
        <taxon>Insecta</taxon>
        <taxon>Pterygota</taxon>
        <taxon>Neoptera</taxon>
        <taxon>Paraneoptera</taxon>
        <taxon>Psocodea</taxon>
        <taxon>Troctomorpha</taxon>
        <taxon>Phthiraptera</taxon>
        <taxon>Anoplura</taxon>
        <taxon>Pediculidae</taxon>
        <taxon>Pediculus</taxon>
    </lineage>
</organism>
<dbReference type="EMBL" id="DS235784">
    <property type="protein sequence ID" value="EEB16966.1"/>
    <property type="molecule type" value="Genomic_DNA"/>
</dbReference>
<dbReference type="VEuPathDB" id="VectorBase:PHUM448840"/>
<feature type="domain" description="Glucose-methanol-choline oxidoreductase N-terminal" evidence="6">
    <location>
        <begin position="60"/>
        <end position="390"/>
    </location>
</feature>
<evidence type="ECO:0000256" key="5">
    <source>
        <dbReference type="PIRSR" id="PIRSR000137-2"/>
    </source>
</evidence>
<evidence type="ECO:0000256" key="4">
    <source>
        <dbReference type="ARBA" id="ARBA00022827"/>
    </source>
</evidence>
<dbReference type="GeneID" id="8229987"/>
<evidence type="ECO:0000256" key="2">
    <source>
        <dbReference type="ARBA" id="ARBA00010790"/>
    </source>
</evidence>
<dbReference type="RefSeq" id="XP_002429704.1">
    <property type="nucleotide sequence ID" value="XM_002429659.1"/>
</dbReference>
<comment type="similarity">
    <text evidence="2">Belongs to the GMC oxidoreductase family.</text>
</comment>
<evidence type="ECO:0000259" key="6">
    <source>
        <dbReference type="Pfam" id="PF00732"/>
    </source>
</evidence>
<sequence>MEPILQSVNFENSCPGQAGGMAGYYFIQLMHMLLSSHCTLGDPNDYPKDYWNDLKDGDKFDFIIVGGGSAGSVIGNRLSEISSWKILLIEAGGIPTFESDIPGFFLSVPGRDPSDWNFITQKNKNSCLGMEDEGCALFQGRVFGGTSTLNNMHYIRGNRKDYDEWERAGNDGWNYENVLKYFKKSEKLDDEFRIVGRDEYGGTYDELVKIHGGDDWKLHVASKIAAGKYHSRGGSMGVNHFAYDFSLSHVKKALCDAAEEVNISRTPDFNWITQRGCGKTMAVLNEAARGNSAKVFLSRVKNRENLFVVRNAVVTKLILNGKTVRGVEVFANGKSLNVYAEKEVILSAGVVNSPRLLLLSGIGPEEELESAGIRPVHHLPGVGKNFQAHLTFFGLPFAVKKKSEAINHLEKVDAMYQFISRGEGMFGNIGLNDVVIFGNTEGKNDGEPPDVKFLHYLNRVKDYYTFNELLTSLKIKNDIRSQYSKAYSQSDVLLMCPTLLRPKSRGEIVLVDSHHDTRPKIISNYLQDNEDVQTLIRAAKLAVRLSETKPLKDLGVELIELKIGPCGSFDFKSDEYWECLIRHLTTSMYDASGTCKMGPPDDEMAVVDAELKVRGVNRLRVADSSILPDIVRGSTSVCSVMIGEKVSDSIKKTWKKFKNDEL</sequence>
<dbReference type="AlphaFoldDB" id="E0VUB0"/>
<name>E0VUB0_PEDHC</name>
<keyword evidence="10" id="KW-1185">Reference proteome</keyword>
<dbReference type="EC" id="1.1.99.10" evidence="8"/>
<dbReference type="Pfam" id="PF05199">
    <property type="entry name" value="GMC_oxred_C"/>
    <property type="match status" value="1"/>
</dbReference>
<gene>
    <name evidence="9" type="primary">8229987</name>
    <name evidence="8" type="ORF">Phum_PHUM448840</name>
</gene>
<evidence type="ECO:0000313" key="10">
    <source>
        <dbReference type="Proteomes" id="UP000009046"/>
    </source>
</evidence>
<dbReference type="PANTHER" id="PTHR11552">
    <property type="entry name" value="GLUCOSE-METHANOL-CHOLINE GMC OXIDOREDUCTASE"/>
    <property type="match status" value="1"/>
</dbReference>
<dbReference type="Gene3D" id="3.30.560.10">
    <property type="entry name" value="Glucose Oxidase, domain 3"/>
    <property type="match status" value="1"/>
</dbReference>
<evidence type="ECO:0000256" key="1">
    <source>
        <dbReference type="ARBA" id="ARBA00001974"/>
    </source>
</evidence>
<dbReference type="Pfam" id="PF00732">
    <property type="entry name" value="GMC_oxred_N"/>
    <property type="match status" value="1"/>
</dbReference>
<dbReference type="InterPro" id="IPR036188">
    <property type="entry name" value="FAD/NAD-bd_sf"/>
</dbReference>
<dbReference type="SUPFAM" id="SSF54373">
    <property type="entry name" value="FAD-linked reductases, C-terminal domain"/>
    <property type="match status" value="1"/>
</dbReference>
<evidence type="ECO:0000256" key="3">
    <source>
        <dbReference type="ARBA" id="ARBA00022630"/>
    </source>
</evidence>
<dbReference type="eggNOG" id="KOG1238">
    <property type="taxonomic scope" value="Eukaryota"/>
</dbReference>
<dbReference type="GO" id="GO:0016614">
    <property type="term" value="F:oxidoreductase activity, acting on CH-OH group of donors"/>
    <property type="evidence" value="ECO:0007669"/>
    <property type="project" value="InterPro"/>
</dbReference>
<evidence type="ECO:0000313" key="9">
    <source>
        <dbReference type="EnsemblMetazoa" id="PHUM448840-PA"/>
    </source>
</evidence>
<dbReference type="InParanoid" id="E0VUB0"/>
<dbReference type="InterPro" id="IPR007867">
    <property type="entry name" value="GMC_OxRtase_C"/>
</dbReference>
<reference evidence="8" key="1">
    <citation type="submission" date="2007-04" db="EMBL/GenBank/DDBJ databases">
        <title>Annotation of Pediculus humanus corporis strain USDA.</title>
        <authorList>
            <person name="Kirkness E."/>
            <person name="Hannick L."/>
            <person name="Hass B."/>
            <person name="Bruggner R."/>
            <person name="Lawson D."/>
            <person name="Bidwell S."/>
            <person name="Joardar V."/>
            <person name="Caler E."/>
            <person name="Walenz B."/>
            <person name="Inman J."/>
            <person name="Schobel S."/>
            <person name="Galinsky K."/>
            <person name="Amedeo P."/>
            <person name="Strausberg R."/>
        </authorList>
    </citation>
    <scope>NUCLEOTIDE SEQUENCE</scope>
    <source>
        <strain evidence="8">USDA</strain>
    </source>
</reference>
<dbReference type="STRING" id="121224.E0VUB0"/>
<reference evidence="9" key="3">
    <citation type="submission" date="2020-05" db="UniProtKB">
        <authorList>
            <consortium name="EnsemblMetazoa"/>
        </authorList>
    </citation>
    <scope>IDENTIFICATION</scope>
    <source>
        <strain evidence="9">USDA</strain>
    </source>
</reference>
<dbReference type="GO" id="GO:0050660">
    <property type="term" value="F:flavin adenine dinucleotide binding"/>
    <property type="evidence" value="ECO:0007669"/>
    <property type="project" value="InterPro"/>
</dbReference>
<keyword evidence="8" id="KW-0560">Oxidoreductase</keyword>
<dbReference type="Proteomes" id="UP000009046">
    <property type="component" value="Unassembled WGS sequence"/>
</dbReference>
<protein>
    <submittedName>
        <fullName evidence="8 9">Glucose dehydrogenase, putative</fullName>
        <ecNumber evidence="8">1.1.99.10</ecNumber>
    </submittedName>
</protein>
<dbReference type="OMA" id="GDETAHY"/>
<dbReference type="EnsemblMetazoa" id="PHUM448840-RA">
    <property type="protein sequence ID" value="PHUM448840-PA"/>
    <property type="gene ID" value="PHUM448840"/>
</dbReference>